<evidence type="ECO:0000259" key="2">
    <source>
        <dbReference type="Pfam" id="PF13239"/>
    </source>
</evidence>
<evidence type="ECO:0000256" key="1">
    <source>
        <dbReference type="SAM" id="Phobius"/>
    </source>
</evidence>
<keyword evidence="1" id="KW-0812">Transmembrane</keyword>
<protein>
    <submittedName>
        <fullName evidence="3">2TM domain-containing protein</fullName>
    </submittedName>
</protein>
<evidence type="ECO:0000313" key="4">
    <source>
        <dbReference type="Proteomes" id="UP001497416"/>
    </source>
</evidence>
<dbReference type="RefSeq" id="WP_348711630.1">
    <property type="nucleotide sequence ID" value="NZ_CAXIXW010000016.1"/>
</dbReference>
<sequence>MSFKVKESKLARVQEKVGRIRSFYNHLILYTVVNLIFAFSANFSEINIHIYNGFKISNQWANFDSYKIYPLWLIWGVILVINAVTTFGIPIVFGSRWEEKKIEEYMKEDKTKINNI</sequence>
<name>A0ABM9NYX5_9FLAO</name>
<evidence type="ECO:0000313" key="3">
    <source>
        <dbReference type="EMBL" id="CAL2083944.1"/>
    </source>
</evidence>
<reference evidence="3 4" key="1">
    <citation type="submission" date="2024-05" db="EMBL/GenBank/DDBJ databases">
        <authorList>
            <person name="Duchaud E."/>
        </authorList>
    </citation>
    <scope>NUCLEOTIDE SEQUENCE [LARGE SCALE GENOMIC DNA]</scope>
    <source>
        <strain evidence="3">Ena-SAMPLE-TAB-13-05-2024-13:56:06:370-140302</strain>
    </source>
</reference>
<keyword evidence="1" id="KW-0472">Membrane</keyword>
<dbReference type="Proteomes" id="UP001497416">
    <property type="component" value="Unassembled WGS sequence"/>
</dbReference>
<organism evidence="3 4">
    <name type="scientific">Tenacibaculum platacis</name>
    <dbReference type="NCBI Taxonomy" id="3137852"/>
    <lineage>
        <taxon>Bacteria</taxon>
        <taxon>Pseudomonadati</taxon>
        <taxon>Bacteroidota</taxon>
        <taxon>Flavobacteriia</taxon>
        <taxon>Flavobacteriales</taxon>
        <taxon>Flavobacteriaceae</taxon>
        <taxon>Tenacibaculum</taxon>
    </lineage>
</organism>
<feature type="domain" description="2TM" evidence="2">
    <location>
        <begin position="12"/>
        <end position="107"/>
    </location>
</feature>
<comment type="caution">
    <text evidence="3">The sequence shown here is derived from an EMBL/GenBank/DDBJ whole genome shotgun (WGS) entry which is preliminary data.</text>
</comment>
<keyword evidence="4" id="KW-1185">Reference proteome</keyword>
<dbReference type="InterPro" id="IPR025698">
    <property type="entry name" value="2TM_dom"/>
</dbReference>
<proteinExistence type="predicted"/>
<dbReference type="EMBL" id="CAXIXY010000004">
    <property type="protein sequence ID" value="CAL2083944.1"/>
    <property type="molecule type" value="Genomic_DNA"/>
</dbReference>
<feature type="transmembrane region" description="Helical" evidence="1">
    <location>
        <begin position="27"/>
        <end position="51"/>
    </location>
</feature>
<accession>A0ABM9NYX5</accession>
<gene>
    <name evidence="3" type="ORF">T190607A01A_20220</name>
</gene>
<keyword evidence="1" id="KW-1133">Transmembrane helix</keyword>
<dbReference type="Pfam" id="PF13239">
    <property type="entry name" value="2TM"/>
    <property type="match status" value="1"/>
</dbReference>
<feature type="transmembrane region" description="Helical" evidence="1">
    <location>
        <begin position="71"/>
        <end position="93"/>
    </location>
</feature>